<keyword evidence="7" id="KW-0472">Membrane</keyword>
<organism evidence="9 10">
    <name type="scientific">Yoonia vestfoldensis</name>
    <dbReference type="NCBI Taxonomy" id="245188"/>
    <lineage>
        <taxon>Bacteria</taxon>
        <taxon>Pseudomonadati</taxon>
        <taxon>Pseudomonadota</taxon>
        <taxon>Alphaproteobacteria</taxon>
        <taxon>Rhodobacterales</taxon>
        <taxon>Paracoccaceae</taxon>
        <taxon>Yoonia</taxon>
    </lineage>
</organism>
<dbReference type="EMBL" id="CP021431">
    <property type="protein sequence ID" value="ARU00075.1"/>
    <property type="molecule type" value="Genomic_DNA"/>
</dbReference>
<keyword evidence="7" id="KW-1133">Transmembrane helix</keyword>
<dbReference type="GO" id="GO:0009055">
    <property type="term" value="F:electron transfer activity"/>
    <property type="evidence" value="ECO:0007669"/>
    <property type="project" value="InterPro"/>
</dbReference>
<dbReference type="STRING" id="1122181.GCA_000382265_02794"/>
<feature type="domain" description="Cytochrome c" evidence="8">
    <location>
        <begin position="101"/>
        <end position="200"/>
    </location>
</feature>
<keyword evidence="4" id="KW-0249">Electron transport</keyword>
<keyword evidence="3 6" id="KW-0479">Metal-binding</keyword>
<dbReference type="InterPro" id="IPR002327">
    <property type="entry name" value="Cyt_c_1A/1B"/>
</dbReference>
<dbReference type="KEGG" id="lvs:LOKVESSMR4R_00741"/>
<reference evidence="9 10" key="1">
    <citation type="submission" date="2017-05" db="EMBL/GenBank/DDBJ databases">
        <title>Genome Sequence of Loktanella vestfoldensis Strain SMR4r Isolated from a Culture of the Diatom Skeletonema marinoi.</title>
        <authorList>
            <person name="Topel M."/>
            <person name="Pinder M.I.M."/>
            <person name="Johansson O.N."/>
            <person name="Kourtchenko O."/>
            <person name="Godhe A."/>
            <person name="Clarke A.K."/>
        </authorList>
    </citation>
    <scope>NUCLEOTIDE SEQUENCE [LARGE SCALE GENOMIC DNA]</scope>
    <source>
        <strain evidence="9 10">SMR4r</strain>
    </source>
</reference>
<keyword evidence="5 6" id="KW-0408">Iron</keyword>
<evidence type="ECO:0000256" key="2">
    <source>
        <dbReference type="ARBA" id="ARBA00022617"/>
    </source>
</evidence>
<evidence type="ECO:0000313" key="10">
    <source>
        <dbReference type="Proteomes" id="UP000195273"/>
    </source>
</evidence>
<dbReference type="PROSITE" id="PS51007">
    <property type="entry name" value="CYTC"/>
    <property type="match status" value="1"/>
</dbReference>
<sequence>MGISSRHYTLQRRGGSGYTSADFELWMDRDMFDTMTITKAVGALCATLLVYLLGAWLASSIYFGGGHGYGEQAYIIPVEDAEGAPEEAVEEIDFAVVMASASAADGETLWRNCRACHVLEPGVHGTGPALHGVVGRPVQFYDNFSYSGALIAAAEVWTPEALNGFLENPRGYAPGTSMGYNGMRSIDDRANLIAYLATFE</sequence>
<evidence type="ECO:0000256" key="1">
    <source>
        <dbReference type="ARBA" id="ARBA00022448"/>
    </source>
</evidence>
<dbReference type="SUPFAM" id="SSF46626">
    <property type="entry name" value="Cytochrome c"/>
    <property type="match status" value="1"/>
</dbReference>
<keyword evidence="1" id="KW-0813">Transport</keyword>
<dbReference type="Gene3D" id="1.10.760.10">
    <property type="entry name" value="Cytochrome c-like domain"/>
    <property type="match status" value="1"/>
</dbReference>
<keyword evidence="10" id="KW-1185">Reference proteome</keyword>
<evidence type="ECO:0000256" key="5">
    <source>
        <dbReference type="ARBA" id="ARBA00023004"/>
    </source>
</evidence>
<dbReference type="InterPro" id="IPR036909">
    <property type="entry name" value="Cyt_c-like_dom_sf"/>
</dbReference>
<dbReference type="PANTHER" id="PTHR11961">
    <property type="entry name" value="CYTOCHROME C"/>
    <property type="match status" value="1"/>
</dbReference>
<gene>
    <name evidence="9" type="primary">cycM</name>
    <name evidence="9" type="ORF">LOKVESSMR4R_00741</name>
</gene>
<protein>
    <submittedName>
        <fullName evidence="9">Cytochrome c-552</fullName>
    </submittedName>
</protein>
<evidence type="ECO:0000256" key="6">
    <source>
        <dbReference type="PROSITE-ProRule" id="PRU00433"/>
    </source>
</evidence>
<keyword evidence="2 6" id="KW-0349">Heme</keyword>
<evidence type="ECO:0000259" key="8">
    <source>
        <dbReference type="PROSITE" id="PS51007"/>
    </source>
</evidence>
<dbReference type="GO" id="GO:0020037">
    <property type="term" value="F:heme binding"/>
    <property type="evidence" value="ECO:0007669"/>
    <property type="project" value="InterPro"/>
</dbReference>
<evidence type="ECO:0000256" key="3">
    <source>
        <dbReference type="ARBA" id="ARBA00022723"/>
    </source>
</evidence>
<evidence type="ECO:0000313" key="9">
    <source>
        <dbReference type="EMBL" id="ARU00075.1"/>
    </source>
</evidence>
<feature type="transmembrane region" description="Helical" evidence="7">
    <location>
        <begin position="40"/>
        <end position="63"/>
    </location>
</feature>
<name>A0A1Y0E8Z7_9RHOB</name>
<dbReference type="GO" id="GO:0046872">
    <property type="term" value="F:metal ion binding"/>
    <property type="evidence" value="ECO:0007669"/>
    <property type="project" value="UniProtKB-KW"/>
</dbReference>
<accession>A0A1Y0E8Z7</accession>
<proteinExistence type="predicted"/>
<dbReference type="InterPro" id="IPR009056">
    <property type="entry name" value="Cyt_c-like_dom"/>
</dbReference>
<evidence type="ECO:0000256" key="4">
    <source>
        <dbReference type="ARBA" id="ARBA00022982"/>
    </source>
</evidence>
<keyword evidence="7" id="KW-0812">Transmembrane</keyword>
<dbReference type="AlphaFoldDB" id="A0A1Y0E8Z7"/>
<dbReference type="PRINTS" id="PR00604">
    <property type="entry name" value="CYTCHRMECIAB"/>
</dbReference>
<dbReference type="Proteomes" id="UP000195273">
    <property type="component" value="Chromosome"/>
</dbReference>
<evidence type="ECO:0000256" key="7">
    <source>
        <dbReference type="SAM" id="Phobius"/>
    </source>
</evidence>